<dbReference type="EMBL" id="CP096255">
    <property type="protein sequence ID" value="UPT88212.1"/>
    <property type="molecule type" value="Genomic_DNA"/>
</dbReference>
<proteinExistence type="predicted"/>
<dbReference type="RefSeq" id="WP_166056888.1">
    <property type="nucleotide sequence ID" value="NZ_CP096255.1"/>
</dbReference>
<evidence type="ECO:0000313" key="3">
    <source>
        <dbReference type="Proteomes" id="UP000551709"/>
    </source>
</evidence>
<organism evidence="2 3">
    <name type="scientific">Bradyrhizobium barranii subsp. apii</name>
    <dbReference type="NCBI Taxonomy" id="2819348"/>
    <lineage>
        <taxon>Bacteria</taxon>
        <taxon>Pseudomonadati</taxon>
        <taxon>Pseudomonadota</taxon>
        <taxon>Alphaproteobacteria</taxon>
        <taxon>Hyphomicrobiales</taxon>
        <taxon>Nitrobacteraceae</taxon>
        <taxon>Bradyrhizobium</taxon>
        <taxon>Bradyrhizobium barranii</taxon>
    </lineage>
</organism>
<dbReference type="AlphaFoldDB" id="A0A8T5V6U5"/>
<name>A0A8T5V6U5_9BRAD</name>
<feature type="compositionally biased region" description="Basic and acidic residues" evidence="1">
    <location>
        <begin position="1"/>
        <end position="24"/>
    </location>
</feature>
<reference evidence="2" key="2">
    <citation type="submission" date="2022-04" db="EMBL/GenBank/DDBJ databases">
        <authorList>
            <person name="Bromfield E.S.P."/>
            <person name="Cloutier S."/>
        </authorList>
    </citation>
    <scope>NUCLEOTIDE SEQUENCE</scope>
    <source>
        <strain evidence="2">1S5</strain>
    </source>
</reference>
<reference evidence="2" key="1">
    <citation type="journal article" date="2017" name="Syst. Appl. Microbiol.">
        <title>Soybeans inoculated with root zone soils of Canadian native legumes harbour diverse and novel Bradyrhizobium spp. that possess agricultural potential.</title>
        <authorList>
            <person name="Bromfield E.S.P."/>
            <person name="Cloutier S."/>
            <person name="Tambong J.T."/>
            <person name="Tran Thi T.V."/>
        </authorList>
    </citation>
    <scope>NUCLEOTIDE SEQUENCE</scope>
    <source>
        <strain evidence="2">1S5</strain>
    </source>
</reference>
<feature type="region of interest" description="Disordered" evidence="1">
    <location>
        <begin position="1"/>
        <end position="44"/>
    </location>
</feature>
<evidence type="ECO:0000256" key="1">
    <source>
        <dbReference type="SAM" id="MobiDB-lite"/>
    </source>
</evidence>
<gene>
    <name evidence="2" type="ORF">HAP41_0000003445</name>
</gene>
<accession>A0A8T5V6U5</accession>
<protein>
    <submittedName>
        <fullName evidence="2">Uncharacterized protein</fullName>
    </submittedName>
</protein>
<sequence length="124" mass="13795">MARENPDTFSDWNERERALSRWDNEGGAGLGGPATDSSPDTERIAVPDLTNAELVTLRIRVIALENLMISLLATASDDQLRLAREMADYISPRPGFTQHPLTIHAAAKMFDLVERANNFRDVES</sequence>
<evidence type="ECO:0000313" key="2">
    <source>
        <dbReference type="EMBL" id="UPT88212.1"/>
    </source>
</evidence>
<dbReference type="Proteomes" id="UP000551709">
    <property type="component" value="Chromosome"/>
</dbReference>